<evidence type="ECO:0000313" key="1">
    <source>
        <dbReference type="EMBL" id="GIH06543.1"/>
    </source>
</evidence>
<dbReference type="Gene3D" id="2.60.120.200">
    <property type="match status" value="1"/>
</dbReference>
<keyword evidence="2" id="KW-1185">Reference proteome</keyword>
<evidence type="ECO:0008006" key="3">
    <source>
        <dbReference type="Google" id="ProtNLM"/>
    </source>
</evidence>
<dbReference type="PANTHER" id="PTHR35332:SF2">
    <property type="entry name" value="REGULATION OF ENOLASE PROTEIN 1"/>
    <property type="match status" value="1"/>
</dbReference>
<dbReference type="Pfam" id="PF07081">
    <property type="entry name" value="DUF1349"/>
    <property type="match status" value="1"/>
</dbReference>
<proteinExistence type="predicted"/>
<dbReference type="Proteomes" id="UP000612899">
    <property type="component" value="Unassembled WGS sequence"/>
</dbReference>
<gene>
    <name evidence="1" type="ORF">Rhe02_46100</name>
</gene>
<accession>A0A8J3Q9C2</accession>
<dbReference type="InterPro" id="IPR009784">
    <property type="entry name" value="DUF1349"/>
</dbReference>
<dbReference type="RefSeq" id="WP_203910357.1">
    <property type="nucleotide sequence ID" value="NZ_BONY01000028.1"/>
</dbReference>
<dbReference type="AlphaFoldDB" id="A0A8J3Q9C2"/>
<sequence length="195" mass="21331">MQLPLDLTWDIEPSSWHVDAGIVTVTTGPATDYFIDPAGGHRALNAPRAVVASPPESWQLKARVTVDFSGTYDAGVLMVYADDEHWAKLCFERSPQGSAMVVSVVTNGVSDDANAWVVPDPAQIWLRISRVRQAYAFHASPDGKQWEFVRYFRLDTNATVRAGIEVQAPIGDGCTATFSELSMTSTELLDLRDGS</sequence>
<evidence type="ECO:0000313" key="2">
    <source>
        <dbReference type="Proteomes" id="UP000612899"/>
    </source>
</evidence>
<organism evidence="1 2">
    <name type="scientific">Rhizocola hellebori</name>
    <dbReference type="NCBI Taxonomy" id="1392758"/>
    <lineage>
        <taxon>Bacteria</taxon>
        <taxon>Bacillati</taxon>
        <taxon>Actinomycetota</taxon>
        <taxon>Actinomycetes</taxon>
        <taxon>Micromonosporales</taxon>
        <taxon>Micromonosporaceae</taxon>
        <taxon>Rhizocola</taxon>
    </lineage>
</organism>
<comment type="caution">
    <text evidence="1">The sequence shown here is derived from an EMBL/GenBank/DDBJ whole genome shotgun (WGS) entry which is preliminary data.</text>
</comment>
<dbReference type="InterPro" id="IPR013320">
    <property type="entry name" value="ConA-like_dom_sf"/>
</dbReference>
<dbReference type="PANTHER" id="PTHR35332">
    <property type="entry name" value="REGULATION OF ENOLASE PROTEIN 1"/>
    <property type="match status" value="1"/>
</dbReference>
<protein>
    <recommendedName>
        <fullName evidence="3">DUF1349 domain-containing protein</fullName>
    </recommendedName>
</protein>
<dbReference type="SUPFAM" id="SSF49899">
    <property type="entry name" value="Concanavalin A-like lectins/glucanases"/>
    <property type="match status" value="1"/>
</dbReference>
<reference evidence="1" key="1">
    <citation type="submission" date="2021-01" db="EMBL/GenBank/DDBJ databases">
        <title>Whole genome shotgun sequence of Rhizocola hellebori NBRC 109834.</title>
        <authorList>
            <person name="Komaki H."/>
            <person name="Tamura T."/>
        </authorList>
    </citation>
    <scope>NUCLEOTIDE SEQUENCE</scope>
    <source>
        <strain evidence="1">NBRC 109834</strain>
    </source>
</reference>
<dbReference type="EMBL" id="BONY01000028">
    <property type="protein sequence ID" value="GIH06543.1"/>
    <property type="molecule type" value="Genomic_DNA"/>
</dbReference>
<name>A0A8J3Q9C2_9ACTN</name>